<evidence type="ECO:0000256" key="2">
    <source>
        <dbReference type="SAM" id="Phobius"/>
    </source>
</evidence>
<organism evidence="3 4">
    <name type="scientific">Novosphingobium arvoryzae</name>
    <dbReference type="NCBI Taxonomy" id="1256514"/>
    <lineage>
        <taxon>Bacteria</taxon>
        <taxon>Pseudomonadati</taxon>
        <taxon>Pseudomonadota</taxon>
        <taxon>Alphaproteobacteria</taxon>
        <taxon>Sphingomonadales</taxon>
        <taxon>Sphingomonadaceae</taxon>
        <taxon>Novosphingobium</taxon>
    </lineage>
</organism>
<gene>
    <name evidence="3" type="ORF">GCM10011617_13690</name>
</gene>
<protein>
    <submittedName>
        <fullName evidence="3">Uncharacterized protein</fullName>
    </submittedName>
</protein>
<reference evidence="3" key="2">
    <citation type="submission" date="2020-09" db="EMBL/GenBank/DDBJ databases">
        <authorList>
            <person name="Sun Q."/>
            <person name="Kim S."/>
        </authorList>
    </citation>
    <scope>NUCLEOTIDE SEQUENCE</scope>
    <source>
        <strain evidence="3">KCTC 32422</strain>
    </source>
</reference>
<dbReference type="Proteomes" id="UP000634139">
    <property type="component" value="Unassembled WGS sequence"/>
</dbReference>
<evidence type="ECO:0000256" key="1">
    <source>
        <dbReference type="SAM" id="MobiDB-lite"/>
    </source>
</evidence>
<dbReference type="AlphaFoldDB" id="A0A918RH93"/>
<keyword evidence="2" id="KW-1133">Transmembrane helix</keyword>
<dbReference type="EMBL" id="BMZD01000003">
    <property type="protein sequence ID" value="GGZ95011.1"/>
    <property type="molecule type" value="Genomic_DNA"/>
</dbReference>
<feature type="compositionally biased region" description="Basic and acidic residues" evidence="1">
    <location>
        <begin position="1"/>
        <end position="12"/>
    </location>
</feature>
<evidence type="ECO:0000313" key="4">
    <source>
        <dbReference type="Proteomes" id="UP000634139"/>
    </source>
</evidence>
<sequence length="157" mass="16161">MSEAKARSERIRGKIAASQERLRQGADTLPPIPARPVLPDAYPPESYRSLAAEYPWLVVATGAGLGMLAGALVPKRFGSKLGGRLMTAAALAAELGMAISKQAGTAPRPAEAAETAHGGSTADRLKDGVTRTAGSARATGMMLAGEAIRLVARARGK</sequence>
<feature type="transmembrane region" description="Helical" evidence="2">
    <location>
        <begin position="54"/>
        <end position="74"/>
    </location>
</feature>
<evidence type="ECO:0000313" key="3">
    <source>
        <dbReference type="EMBL" id="GGZ95011.1"/>
    </source>
</evidence>
<keyword evidence="4" id="KW-1185">Reference proteome</keyword>
<reference evidence="3" key="1">
    <citation type="journal article" date="2014" name="Int. J. Syst. Evol. Microbiol.">
        <title>Complete genome sequence of Corynebacterium casei LMG S-19264T (=DSM 44701T), isolated from a smear-ripened cheese.</title>
        <authorList>
            <consortium name="US DOE Joint Genome Institute (JGI-PGF)"/>
            <person name="Walter F."/>
            <person name="Albersmeier A."/>
            <person name="Kalinowski J."/>
            <person name="Ruckert C."/>
        </authorList>
    </citation>
    <scope>NUCLEOTIDE SEQUENCE</scope>
    <source>
        <strain evidence="3">KCTC 32422</strain>
    </source>
</reference>
<keyword evidence="2" id="KW-0472">Membrane</keyword>
<feature type="region of interest" description="Disordered" evidence="1">
    <location>
        <begin position="1"/>
        <end position="37"/>
    </location>
</feature>
<comment type="caution">
    <text evidence="3">The sequence shown here is derived from an EMBL/GenBank/DDBJ whole genome shotgun (WGS) entry which is preliminary data.</text>
</comment>
<accession>A0A918RH93</accession>
<dbReference type="RefSeq" id="WP_189539857.1">
    <property type="nucleotide sequence ID" value="NZ_BMZD01000003.1"/>
</dbReference>
<name>A0A918RH93_9SPHN</name>
<keyword evidence="2" id="KW-0812">Transmembrane</keyword>
<proteinExistence type="predicted"/>